<dbReference type="GO" id="GO:0016491">
    <property type="term" value="F:oxidoreductase activity"/>
    <property type="evidence" value="ECO:0007669"/>
    <property type="project" value="TreeGrafter"/>
</dbReference>
<evidence type="ECO:0000256" key="1">
    <source>
        <dbReference type="ARBA" id="ARBA00006484"/>
    </source>
</evidence>
<dbReference type="InterPro" id="IPR036291">
    <property type="entry name" value="NAD(P)-bd_dom_sf"/>
</dbReference>
<name>A0A2H2ZBR0_TRIPA</name>
<dbReference type="Proteomes" id="UP000219286">
    <property type="component" value="Unassembled WGS sequence"/>
</dbReference>
<comment type="caution">
    <text evidence="2">The sequence shown here is derived from an EMBL/GenBank/DDBJ whole genome shotgun (WGS) entry which is preliminary data.</text>
</comment>
<gene>
    <name evidence="2" type="ORF">A9Z42_0057530</name>
</gene>
<dbReference type="PANTHER" id="PTHR43544">
    <property type="entry name" value="SHORT-CHAIN DEHYDROGENASE/REDUCTASE"/>
    <property type="match status" value="1"/>
</dbReference>
<dbReference type="OrthoDB" id="1933717at2759"/>
<dbReference type="GO" id="GO:0005737">
    <property type="term" value="C:cytoplasm"/>
    <property type="evidence" value="ECO:0007669"/>
    <property type="project" value="TreeGrafter"/>
</dbReference>
<dbReference type="PANTHER" id="PTHR43544:SF32">
    <property type="entry name" value="CHAIN DEHYDROGENASE, PUTATIVE (AFU_ORTHOLOGUE AFUA_5G01530)-RELATED"/>
    <property type="match status" value="1"/>
</dbReference>
<dbReference type="EMBL" id="LFMI01000575">
    <property type="protein sequence ID" value="OTA05137.1"/>
    <property type="molecule type" value="Genomic_DNA"/>
</dbReference>
<dbReference type="PRINTS" id="PR00081">
    <property type="entry name" value="GDHRDH"/>
</dbReference>
<keyword evidence="3" id="KW-1185">Reference proteome</keyword>
<dbReference type="Pfam" id="PF00106">
    <property type="entry name" value="adh_short"/>
    <property type="match status" value="1"/>
</dbReference>
<dbReference type="InterPro" id="IPR051468">
    <property type="entry name" value="Fungal_SecMetab_SDRs"/>
</dbReference>
<reference evidence="2 3" key="1">
    <citation type="journal article" date="2015" name="Genome Announc.">
        <title>Genome sequence and annotation of Trichoderma parareesei, the ancestor of the cellulase producer Trichoderma reesei.</title>
        <authorList>
            <person name="Yang D."/>
            <person name="Pomraning K."/>
            <person name="Kopchinskiy A."/>
            <person name="Karimi Aghcheh R."/>
            <person name="Atanasova L."/>
            <person name="Chenthamara K."/>
            <person name="Baker S.E."/>
            <person name="Zhang R."/>
            <person name="Shen Q."/>
            <person name="Freitag M."/>
            <person name="Kubicek C.P."/>
            <person name="Druzhinina I.S."/>
        </authorList>
    </citation>
    <scope>NUCLEOTIDE SEQUENCE [LARGE SCALE GENOMIC DNA]</scope>
    <source>
        <strain evidence="2 3">CBS 125925</strain>
    </source>
</reference>
<dbReference type="GO" id="GO:0019748">
    <property type="term" value="P:secondary metabolic process"/>
    <property type="evidence" value="ECO:0007669"/>
    <property type="project" value="TreeGrafter"/>
</dbReference>
<accession>A0A2H2ZBR0</accession>
<dbReference type="SUPFAM" id="SSF51735">
    <property type="entry name" value="NAD(P)-binding Rossmann-fold domains"/>
    <property type="match status" value="1"/>
</dbReference>
<comment type="similarity">
    <text evidence="1">Belongs to the short-chain dehydrogenases/reductases (SDR) family.</text>
</comment>
<dbReference type="Gene3D" id="3.40.50.720">
    <property type="entry name" value="NAD(P)-binding Rossmann-like Domain"/>
    <property type="match status" value="1"/>
</dbReference>
<dbReference type="AlphaFoldDB" id="A0A2H2ZBR0"/>
<evidence type="ECO:0000313" key="3">
    <source>
        <dbReference type="Proteomes" id="UP000219286"/>
    </source>
</evidence>
<sequence>MSPTVVLVTGANRGIGYEIVKALIQSPLPYKIFLAARDPSKGQAAASSLQPLINPLTAANNQTSISVVQLDVSSPESIQAAAEQVRQEAGRLDVLVNNAGIVDQSSDPLLRLRNTLEINTIGPFAVTQAFKPLLKIQPEGEGEEQPKVKRIIHVSSGLGSIGERLNPKGAYYGLGAPEYRMSKAALNMLAACDAYELRDDGVKVFAYDPEFVATSLTGTPEERRKMGALEPSVSAESCREIIEGKRDAETNKFLSIRGKDWPW</sequence>
<evidence type="ECO:0000313" key="2">
    <source>
        <dbReference type="EMBL" id="OTA05137.1"/>
    </source>
</evidence>
<dbReference type="InterPro" id="IPR002347">
    <property type="entry name" value="SDR_fam"/>
</dbReference>
<protein>
    <submittedName>
        <fullName evidence="2">Short-chain dehydrogenase/reductase</fullName>
    </submittedName>
</protein>
<proteinExistence type="inferred from homology"/>
<organism evidence="2 3">
    <name type="scientific">Trichoderma parareesei</name>
    <name type="common">Filamentous fungus</name>
    <dbReference type="NCBI Taxonomy" id="858221"/>
    <lineage>
        <taxon>Eukaryota</taxon>
        <taxon>Fungi</taxon>
        <taxon>Dikarya</taxon>
        <taxon>Ascomycota</taxon>
        <taxon>Pezizomycotina</taxon>
        <taxon>Sordariomycetes</taxon>
        <taxon>Hypocreomycetidae</taxon>
        <taxon>Hypocreales</taxon>
        <taxon>Hypocreaceae</taxon>
        <taxon>Trichoderma</taxon>
    </lineage>
</organism>